<evidence type="ECO:0000313" key="2">
    <source>
        <dbReference type="Proteomes" id="UP000314294"/>
    </source>
</evidence>
<dbReference type="EMBL" id="SRLO01000064">
    <property type="protein sequence ID" value="TNN79441.1"/>
    <property type="molecule type" value="Genomic_DNA"/>
</dbReference>
<organism evidence="1 2">
    <name type="scientific">Liparis tanakae</name>
    <name type="common">Tanaka's snailfish</name>
    <dbReference type="NCBI Taxonomy" id="230148"/>
    <lineage>
        <taxon>Eukaryota</taxon>
        <taxon>Metazoa</taxon>
        <taxon>Chordata</taxon>
        <taxon>Craniata</taxon>
        <taxon>Vertebrata</taxon>
        <taxon>Euteleostomi</taxon>
        <taxon>Actinopterygii</taxon>
        <taxon>Neopterygii</taxon>
        <taxon>Teleostei</taxon>
        <taxon>Neoteleostei</taxon>
        <taxon>Acanthomorphata</taxon>
        <taxon>Eupercaria</taxon>
        <taxon>Perciformes</taxon>
        <taxon>Cottioidei</taxon>
        <taxon>Cottales</taxon>
        <taxon>Liparidae</taxon>
        <taxon>Liparis</taxon>
    </lineage>
</organism>
<proteinExistence type="predicted"/>
<reference evidence="1 2" key="1">
    <citation type="submission" date="2019-03" db="EMBL/GenBank/DDBJ databases">
        <title>First draft genome of Liparis tanakae, snailfish: a comprehensive survey of snailfish specific genes.</title>
        <authorList>
            <person name="Kim W."/>
            <person name="Song I."/>
            <person name="Jeong J.-H."/>
            <person name="Kim D."/>
            <person name="Kim S."/>
            <person name="Ryu S."/>
            <person name="Song J.Y."/>
            <person name="Lee S.K."/>
        </authorList>
    </citation>
    <scope>NUCLEOTIDE SEQUENCE [LARGE SCALE GENOMIC DNA]</scope>
    <source>
        <tissue evidence="1">Muscle</tissue>
    </source>
</reference>
<name>A0A4Z2INQ5_9TELE</name>
<evidence type="ECO:0000313" key="1">
    <source>
        <dbReference type="EMBL" id="TNN79441.1"/>
    </source>
</evidence>
<protein>
    <submittedName>
        <fullName evidence="1">Uncharacterized protein</fullName>
    </submittedName>
</protein>
<accession>A0A4Z2INQ5</accession>
<comment type="caution">
    <text evidence="1">The sequence shown here is derived from an EMBL/GenBank/DDBJ whole genome shotgun (WGS) entry which is preliminary data.</text>
</comment>
<dbReference type="AlphaFoldDB" id="A0A4Z2INQ5"/>
<gene>
    <name evidence="1" type="ORF">EYF80_010255</name>
</gene>
<dbReference type="Proteomes" id="UP000314294">
    <property type="component" value="Unassembled WGS sequence"/>
</dbReference>
<sequence>MPFSSSRSHFSTWPRALDVEMTSSSCTTSPSLLFMWVMSSSSVNTTLAMPSKHFFRWGCTLEESKGENRFVNSREAVSLLGHLNQDVRGAEYGLQVEPSGLHLQPLIQDLLEEQQFVLPFPTGEDEYMRLNSMSPHSLDIFSMAFSSEYSLLAASLMLSKLLRCCSSCMDRY</sequence>
<keyword evidence="2" id="KW-1185">Reference proteome</keyword>